<dbReference type="AlphaFoldDB" id="A0ABD2B4H9"/>
<name>A0ABD2B4H9_VESMC</name>
<sequence>MVSENCADDIYAFVVVIHIYESKCCFTQCKVAILHFTLLSLKNLTSIQINTNQKIVILFDTIMIITYTSI</sequence>
<proteinExistence type="predicted"/>
<evidence type="ECO:0000313" key="2">
    <source>
        <dbReference type="Proteomes" id="UP001607303"/>
    </source>
</evidence>
<evidence type="ECO:0000313" key="1">
    <source>
        <dbReference type="EMBL" id="KAL2727647.1"/>
    </source>
</evidence>
<comment type="caution">
    <text evidence="1">The sequence shown here is derived from an EMBL/GenBank/DDBJ whole genome shotgun (WGS) entry which is preliminary data.</text>
</comment>
<protein>
    <submittedName>
        <fullName evidence="1">Uncharacterized protein</fullName>
    </submittedName>
</protein>
<dbReference type="Proteomes" id="UP001607303">
    <property type="component" value="Unassembled WGS sequence"/>
</dbReference>
<dbReference type="EMBL" id="JAYRBN010000100">
    <property type="protein sequence ID" value="KAL2727647.1"/>
    <property type="molecule type" value="Genomic_DNA"/>
</dbReference>
<accession>A0ABD2B4H9</accession>
<keyword evidence="2" id="KW-1185">Reference proteome</keyword>
<organism evidence="1 2">
    <name type="scientific">Vespula maculifrons</name>
    <name type="common">Eastern yellow jacket</name>
    <name type="synonym">Wasp</name>
    <dbReference type="NCBI Taxonomy" id="7453"/>
    <lineage>
        <taxon>Eukaryota</taxon>
        <taxon>Metazoa</taxon>
        <taxon>Ecdysozoa</taxon>
        <taxon>Arthropoda</taxon>
        <taxon>Hexapoda</taxon>
        <taxon>Insecta</taxon>
        <taxon>Pterygota</taxon>
        <taxon>Neoptera</taxon>
        <taxon>Endopterygota</taxon>
        <taxon>Hymenoptera</taxon>
        <taxon>Apocrita</taxon>
        <taxon>Aculeata</taxon>
        <taxon>Vespoidea</taxon>
        <taxon>Vespidae</taxon>
        <taxon>Vespinae</taxon>
        <taxon>Vespula</taxon>
    </lineage>
</organism>
<gene>
    <name evidence="1" type="ORF">V1477_016923</name>
</gene>
<reference evidence="1 2" key="1">
    <citation type="journal article" date="2024" name="Ann. Entomol. Soc. Am.">
        <title>Genomic analyses of the southern and eastern yellowjacket wasps (Hymenoptera: Vespidae) reveal evolutionary signatures of social life.</title>
        <authorList>
            <person name="Catto M.A."/>
            <person name="Caine P.B."/>
            <person name="Orr S.E."/>
            <person name="Hunt B.G."/>
            <person name="Goodisman M.A.D."/>
        </authorList>
    </citation>
    <scope>NUCLEOTIDE SEQUENCE [LARGE SCALE GENOMIC DNA]</scope>
    <source>
        <strain evidence="1">232</strain>
        <tissue evidence="1">Head and thorax</tissue>
    </source>
</reference>